<dbReference type="SUPFAM" id="SSF48371">
    <property type="entry name" value="ARM repeat"/>
    <property type="match status" value="1"/>
</dbReference>
<keyword evidence="2" id="KW-1185">Reference proteome</keyword>
<dbReference type="InterPro" id="IPR016024">
    <property type="entry name" value="ARM-type_fold"/>
</dbReference>
<dbReference type="Proteomes" id="UP001596091">
    <property type="component" value="Unassembled WGS sequence"/>
</dbReference>
<dbReference type="Gene3D" id="1.25.10.10">
    <property type="entry name" value="Leucine-rich Repeat Variant"/>
    <property type="match status" value="1"/>
</dbReference>
<evidence type="ECO:0000313" key="2">
    <source>
        <dbReference type="Proteomes" id="UP001596091"/>
    </source>
</evidence>
<gene>
    <name evidence="1" type="ORF">ACFPT7_08050</name>
</gene>
<dbReference type="RefSeq" id="WP_263338592.1">
    <property type="nucleotide sequence ID" value="NZ_JAGSYH010000004.1"/>
</dbReference>
<accession>A0ABW1EG46</accession>
<comment type="caution">
    <text evidence="1">The sequence shown here is derived from an EMBL/GenBank/DDBJ whole genome shotgun (WGS) entry which is preliminary data.</text>
</comment>
<proteinExistence type="predicted"/>
<sequence>MIAFCTRCWTEIDDRIKECPACGANQASDLRTYDEKIVDALRHPLPQARARICWLIGENSIRGAVPRLMEIAESDPDIYVQKAAVEALGAIADPRSDRFLRSMSRGQNRLLAVAASKSLRT</sequence>
<dbReference type="Pfam" id="PF13646">
    <property type="entry name" value="HEAT_2"/>
    <property type="match status" value="1"/>
</dbReference>
<evidence type="ECO:0000313" key="1">
    <source>
        <dbReference type="EMBL" id="MFC5862242.1"/>
    </source>
</evidence>
<protein>
    <submittedName>
        <fullName evidence="1">HEAT repeat domain-containing protein</fullName>
    </submittedName>
</protein>
<dbReference type="InterPro" id="IPR011989">
    <property type="entry name" value="ARM-like"/>
</dbReference>
<organism evidence="1 2">
    <name type="scientific">Acidicapsa dinghuensis</name>
    <dbReference type="NCBI Taxonomy" id="2218256"/>
    <lineage>
        <taxon>Bacteria</taxon>
        <taxon>Pseudomonadati</taxon>
        <taxon>Acidobacteriota</taxon>
        <taxon>Terriglobia</taxon>
        <taxon>Terriglobales</taxon>
        <taxon>Acidobacteriaceae</taxon>
        <taxon>Acidicapsa</taxon>
    </lineage>
</organism>
<reference evidence="2" key="1">
    <citation type="journal article" date="2019" name="Int. J. Syst. Evol. Microbiol.">
        <title>The Global Catalogue of Microorganisms (GCM) 10K type strain sequencing project: providing services to taxonomists for standard genome sequencing and annotation.</title>
        <authorList>
            <consortium name="The Broad Institute Genomics Platform"/>
            <consortium name="The Broad Institute Genome Sequencing Center for Infectious Disease"/>
            <person name="Wu L."/>
            <person name="Ma J."/>
        </authorList>
    </citation>
    <scope>NUCLEOTIDE SEQUENCE [LARGE SCALE GENOMIC DNA]</scope>
    <source>
        <strain evidence="2">JCM 4087</strain>
    </source>
</reference>
<dbReference type="EMBL" id="JBHSPH010000002">
    <property type="protein sequence ID" value="MFC5862242.1"/>
    <property type="molecule type" value="Genomic_DNA"/>
</dbReference>
<name>A0ABW1EG46_9BACT</name>